<organism evidence="4 5">
    <name type="scientific">Panagrellus redivivus</name>
    <name type="common">Microworm</name>
    <dbReference type="NCBI Taxonomy" id="6233"/>
    <lineage>
        <taxon>Eukaryota</taxon>
        <taxon>Metazoa</taxon>
        <taxon>Ecdysozoa</taxon>
        <taxon>Nematoda</taxon>
        <taxon>Chromadorea</taxon>
        <taxon>Rhabditida</taxon>
        <taxon>Tylenchina</taxon>
        <taxon>Panagrolaimomorpha</taxon>
        <taxon>Panagrolaimoidea</taxon>
        <taxon>Panagrolaimidae</taxon>
        <taxon>Panagrellus</taxon>
    </lineage>
</organism>
<reference evidence="5" key="2">
    <citation type="submission" date="2020-10" db="UniProtKB">
        <authorList>
            <consortium name="WormBaseParasite"/>
        </authorList>
    </citation>
    <scope>IDENTIFICATION</scope>
</reference>
<evidence type="ECO:0000313" key="5">
    <source>
        <dbReference type="WBParaSite" id="Pan_g4762.t1"/>
    </source>
</evidence>
<feature type="region of interest" description="Disordered" evidence="1">
    <location>
        <begin position="193"/>
        <end position="265"/>
    </location>
</feature>
<evidence type="ECO:0000313" key="4">
    <source>
        <dbReference type="Proteomes" id="UP000492821"/>
    </source>
</evidence>
<name>A0A7E4VXG8_PANRE</name>
<proteinExistence type="predicted"/>
<protein>
    <submittedName>
        <fullName evidence="5">Uncharacterized protein</fullName>
    </submittedName>
</protein>
<dbReference type="AlphaFoldDB" id="A0A7E4VXG8"/>
<keyword evidence="4" id="KW-1185">Reference proteome</keyword>
<accession>A0A7E4VXG8</accession>
<reference evidence="4" key="1">
    <citation type="journal article" date="2013" name="Genetics">
        <title>The draft genome and transcriptome of Panagrellus redivivus are shaped by the harsh demands of a free-living lifestyle.</title>
        <authorList>
            <person name="Srinivasan J."/>
            <person name="Dillman A.R."/>
            <person name="Macchietto M.G."/>
            <person name="Heikkinen L."/>
            <person name="Lakso M."/>
            <person name="Fracchia K.M."/>
            <person name="Antoshechkin I."/>
            <person name="Mortazavi A."/>
            <person name="Wong G."/>
            <person name="Sternberg P.W."/>
        </authorList>
    </citation>
    <scope>NUCLEOTIDE SEQUENCE [LARGE SCALE GENOMIC DNA]</scope>
    <source>
        <strain evidence="4">MT8872</strain>
    </source>
</reference>
<evidence type="ECO:0000256" key="3">
    <source>
        <dbReference type="SAM" id="SignalP"/>
    </source>
</evidence>
<keyword evidence="2" id="KW-0472">Membrane</keyword>
<feature type="compositionally biased region" description="Low complexity" evidence="1">
    <location>
        <begin position="224"/>
        <end position="245"/>
    </location>
</feature>
<feature type="signal peptide" evidence="3">
    <location>
        <begin position="1"/>
        <end position="19"/>
    </location>
</feature>
<keyword evidence="3" id="KW-0732">Signal</keyword>
<feature type="chain" id="PRO_5028838825" evidence="3">
    <location>
        <begin position="20"/>
        <end position="265"/>
    </location>
</feature>
<dbReference type="Proteomes" id="UP000492821">
    <property type="component" value="Unassembled WGS sequence"/>
</dbReference>
<keyword evidence="2" id="KW-1133">Transmembrane helix</keyword>
<dbReference type="WBParaSite" id="Pan_g4762.t1">
    <property type="protein sequence ID" value="Pan_g4762.t1"/>
    <property type="gene ID" value="Pan_g4762"/>
</dbReference>
<feature type="compositionally biased region" description="Basic residues" evidence="1">
    <location>
        <begin position="255"/>
        <end position="265"/>
    </location>
</feature>
<evidence type="ECO:0000256" key="2">
    <source>
        <dbReference type="SAM" id="Phobius"/>
    </source>
</evidence>
<keyword evidence="2" id="KW-0812">Transmembrane</keyword>
<feature type="transmembrane region" description="Helical" evidence="2">
    <location>
        <begin position="159"/>
        <end position="187"/>
    </location>
</feature>
<sequence>MFFRTVLACFSFILCQVSMEFILTKDVAERITFDGSELVIEVDNGGGIIGRFTLCVKSSDQVSLPHCPTGYDQIQFSFGRLFSYGPLAKTFKINRQGDVTMGTEGMYPIQSISFTEDNALDVVLKDVPDESTKVRLLNAVRYVPPEPVLTTTPKKSVSMAVFSVVVIVLLAIAGLLIAGLIATICYCRRETPQKMEQSDDRGQKHKTLKDDRVPAPLPLKPKSGRTSSTTVTTTTVPVKSSSVASFKEDPDRKPKSALRRSSSHC</sequence>
<evidence type="ECO:0000256" key="1">
    <source>
        <dbReference type="SAM" id="MobiDB-lite"/>
    </source>
</evidence>
<feature type="compositionally biased region" description="Basic and acidic residues" evidence="1">
    <location>
        <begin position="193"/>
        <end position="213"/>
    </location>
</feature>